<gene>
    <name evidence="1" type="ORF">Anas_10438</name>
</gene>
<dbReference type="OrthoDB" id="10448983at2759"/>
<proteinExistence type="predicted"/>
<reference evidence="1 2" key="1">
    <citation type="journal article" date="2019" name="PLoS Biol.">
        <title>Sex chromosomes control vertical transmission of feminizing Wolbachia symbionts in an isopod.</title>
        <authorList>
            <person name="Becking T."/>
            <person name="Chebbi M.A."/>
            <person name="Giraud I."/>
            <person name="Moumen B."/>
            <person name="Laverre T."/>
            <person name="Caubet Y."/>
            <person name="Peccoud J."/>
            <person name="Gilbert C."/>
            <person name="Cordaux R."/>
        </authorList>
    </citation>
    <scope>NUCLEOTIDE SEQUENCE [LARGE SCALE GENOMIC DNA]</scope>
    <source>
        <strain evidence="1">ANa2</strain>
        <tissue evidence="1">Whole body excluding digestive tract and cuticle</tissue>
    </source>
</reference>
<comment type="caution">
    <text evidence="1">The sequence shown here is derived from an EMBL/GenBank/DDBJ whole genome shotgun (WGS) entry which is preliminary data.</text>
</comment>
<protein>
    <submittedName>
        <fullName evidence="1">Uncharacterized protein</fullName>
    </submittedName>
</protein>
<evidence type="ECO:0000313" key="2">
    <source>
        <dbReference type="Proteomes" id="UP000326759"/>
    </source>
</evidence>
<organism evidence="1 2">
    <name type="scientific">Armadillidium nasatum</name>
    <dbReference type="NCBI Taxonomy" id="96803"/>
    <lineage>
        <taxon>Eukaryota</taxon>
        <taxon>Metazoa</taxon>
        <taxon>Ecdysozoa</taxon>
        <taxon>Arthropoda</taxon>
        <taxon>Crustacea</taxon>
        <taxon>Multicrustacea</taxon>
        <taxon>Malacostraca</taxon>
        <taxon>Eumalacostraca</taxon>
        <taxon>Peracarida</taxon>
        <taxon>Isopoda</taxon>
        <taxon>Oniscidea</taxon>
        <taxon>Crinocheta</taxon>
        <taxon>Armadillidiidae</taxon>
        <taxon>Armadillidium</taxon>
    </lineage>
</organism>
<name>A0A5N5TNZ2_9CRUS</name>
<accession>A0A5N5TNZ2</accession>
<dbReference type="EMBL" id="SEYY01000197">
    <property type="protein sequence ID" value="KAB7507821.1"/>
    <property type="molecule type" value="Genomic_DNA"/>
</dbReference>
<dbReference type="Proteomes" id="UP000326759">
    <property type="component" value="Unassembled WGS sequence"/>
</dbReference>
<dbReference type="AlphaFoldDB" id="A0A5N5TNZ2"/>
<keyword evidence="2" id="KW-1185">Reference proteome</keyword>
<evidence type="ECO:0000313" key="1">
    <source>
        <dbReference type="EMBL" id="KAB7507821.1"/>
    </source>
</evidence>
<sequence length="128" mass="14840">MPFNISYDLYHIILIHRKLSSEKENIKFNLTGLNKSRHGENFNQDFHWSSFVTISGNEETLPTFESKDHFNFGEDQSPISMNNNRVFGESHNCLVEGCSMTDHFDSNNLDREYDAIKFQALMMDAHGC</sequence>